<dbReference type="EMBL" id="JACCHT010000001">
    <property type="protein sequence ID" value="NYT27307.1"/>
    <property type="molecule type" value="Genomic_DNA"/>
</dbReference>
<accession>A0A853F1K3</accession>
<evidence type="ECO:0000313" key="1">
    <source>
        <dbReference type="EMBL" id="NYT27307.1"/>
    </source>
</evidence>
<proteinExistence type="predicted"/>
<evidence type="ECO:0008006" key="3">
    <source>
        <dbReference type="Google" id="ProtNLM"/>
    </source>
</evidence>
<comment type="caution">
    <text evidence="1">The sequence shown here is derived from an EMBL/GenBank/DDBJ whole genome shotgun (WGS) entry which is preliminary data.</text>
</comment>
<protein>
    <recommendedName>
        <fullName evidence="3">Lipoprotein</fullName>
    </recommendedName>
</protein>
<name>A0A853F1K3_9GAMM</name>
<dbReference type="PROSITE" id="PS51257">
    <property type="entry name" value="PROKAR_LIPOPROTEIN"/>
    <property type="match status" value="1"/>
</dbReference>
<sequence length="214" mass="23919">MKTKSIISLGLLAVFILSGCVQQIRPSLRTHLGTERIFDKNYNLNQKLVAYVGQPIVKVKDYRVKKFKAKHMKASEDFTISGGLVTIQGDKNTDYRVRGETTIDKKSYTVVNVPGSYRGAGFGVLVKPDGSVHSQLLNDNIVMYYTFKHVPENLKFIASQEEEIDVGAGYLNYELVYGGTDGKSITITYREYTSKDLATLSSQKSCIQLKNKSL</sequence>
<dbReference type="AlphaFoldDB" id="A0A853F1K3"/>
<organism evidence="1 2">
    <name type="scientific">Candidatus Thiodubiliella endoseptemdiera</name>
    <dbReference type="NCBI Taxonomy" id="2738886"/>
    <lineage>
        <taxon>Bacteria</taxon>
        <taxon>Pseudomonadati</taxon>
        <taxon>Pseudomonadota</taxon>
        <taxon>Gammaproteobacteria</taxon>
        <taxon>Candidatus Pseudothioglobaceae</taxon>
        <taxon>Candidatus Thiodubiliella</taxon>
    </lineage>
</organism>
<dbReference type="Proteomes" id="UP000568751">
    <property type="component" value="Unassembled WGS sequence"/>
</dbReference>
<gene>
    <name evidence="1" type="ORF">H0A76_05080</name>
</gene>
<evidence type="ECO:0000313" key="2">
    <source>
        <dbReference type="Proteomes" id="UP000568751"/>
    </source>
</evidence>
<reference evidence="1 2" key="1">
    <citation type="submission" date="2020-05" db="EMBL/GenBank/DDBJ databases">
        <title>Horizontal transmission and recombination maintain forever young bacterial symbiont genomes.</title>
        <authorList>
            <person name="Russell S.L."/>
            <person name="Pepper-Tunick E."/>
            <person name="Svedberg J."/>
            <person name="Byrne A."/>
            <person name="Ruelas Castillo J."/>
            <person name="Vollmers C."/>
            <person name="Beinart R.A."/>
            <person name="Corbett-Detig R."/>
        </authorList>
    </citation>
    <scope>NUCLEOTIDE SEQUENCE [LARGE SCALE GENOMIC DNA]</scope>
    <source>
        <strain evidence="1">455</strain>
    </source>
</reference>